<evidence type="ECO:0000256" key="3">
    <source>
        <dbReference type="SAM" id="MobiDB-lite"/>
    </source>
</evidence>
<reference evidence="5" key="1">
    <citation type="submission" date="2023-03" db="EMBL/GenBank/DDBJ databases">
        <title>Massive genome expansion in bonnet fungi (Mycena s.s.) driven by repeated elements and novel gene families across ecological guilds.</title>
        <authorList>
            <consortium name="Lawrence Berkeley National Laboratory"/>
            <person name="Harder C.B."/>
            <person name="Miyauchi S."/>
            <person name="Viragh M."/>
            <person name="Kuo A."/>
            <person name="Thoen E."/>
            <person name="Andreopoulos B."/>
            <person name="Lu D."/>
            <person name="Skrede I."/>
            <person name="Drula E."/>
            <person name="Henrissat B."/>
            <person name="Morin E."/>
            <person name="Kohler A."/>
            <person name="Barry K."/>
            <person name="LaButti K."/>
            <person name="Morin E."/>
            <person name="Salamov A."/>
            <person name="Lipzen A."/>
            <person name="Mereny Z."/>
            <person name="Hegedus B."/>
            <person name="Baldrian P."/>
            <person name="Stursova M."/>
            <person name="Weitz H."/>
            <person name="Taylor A."/>
            <person name="Grigoriev I.V."/>
            <person name="Nagy L.G."/>
            <person name="Martin F."/>
            <person name="Kauserud H."/>
        </authorList>
    </citation>
    <scope>NUCLEOTIDE SEQUENCE</scope>
    <source>
        <strain evidence="5">9144</strain>
    </source>
</reference>
<dbReference type="PANTHER" id="PTHR12874">
    <property type="entry name" value="F-BOX ONLY PROTEIN 48-RELATED"/>
    <property type="match status" value="1"/>
</dbReference>
<dbReference type="InterPro" id="IPR036047">
    <property type="entry name" value="F-box-like_dom_sf"/>
</dbReference>
<feature type="repeat" description="TPR" evidence="2">
    <location>
        <begin position="108"/>
        <end position="141"/>
    </location>
</feature>
<comment type="caution">
    <text evidence="5">The sequence shown here is derived from an EMBL/GenBank/DDBJ whole genome shotgun (WGS) entry which is preliminary data.</text>
</comment>
<dbReference type="EMBL" id="JARJCW010000005">
    <property type="protein sequence ID" value="KAJ7224177.1"/>
    <property type="molecule type" value="Genomic_DNA"/>
</dbReference>
<sequence>MTAAGPVDAAADLDELARFREEWKREVEHRRNFQSAQPSASPSASKRRIWLPTSSESDPSGGAVSGPPTATSSEFGSSSDTVSGSPIAFAPTSAFFNTSAIPSSVRHALAVYRRAVQHEQSGKLDEALALYRQAFRMEPNVDRVYQTTELLESISAAQTQSESGTEEQLEMTLQTAAVAASSGGEWSGAVTGTLADLINNFHCPNLKFEPEDERKRVHLNALPEELLVAIMRKLDHTSIERFGAVSRKARVLTLDSGIWRELVVFSYRPPQVPSFESMVPVVAQYHSDFRRLYIEHPRLRLDGVYIAVCHYVRPGLSENHWVNITHLITYHRYLRFFPDGKVLSLLANEETPPAQVIPTLKLSLRKKGLFIGTWKLSGSVVTITNLLDASGRFPIPPTSPAGDEPFARYAFSMVLSLRSRPVGRWNKLELTAYNSVDLESGDSTPFPLRHERPFWFSKVKSFPPF</sequence>
<dbReference type="Gene3D" id="1.20.1280.50">
    <property type="match status" value="1"/>
</dbReference>
<feature type="compositionally biased region" description="Low complexity" evidence="3">
    <location>
        <begin position="34"/>
        <end position="44"/>
    </location>
</feature>
<feature type="domain" description="F-box" evidence="4">
    <location>
        <begin position="216"/>
        <end position="262"/>
    </location>
</feature>
<dbReference type="GO" id="GO:0005737">
    <property type="term" value="C:cytoplasm"/>
    <property type="evidence" value="ECO:0007669"/>
    <property type="project" value="TreeGrafter"/>
</dbReference>
<dbReference type="GO" id="GO:0031146">
    <property type="term" value="P:SCF-dependent proteasomal ubiquitin-dependent protein catabolic process"/>
    <property type="evidence" value="ECO:0007669"/>
    <property type="project" value="TreeGrafter"/>
</dbReference>
<dbReference type="PROSITE" id="PS50005">
    <property type="entry name" value="TPR"/>
    <property type="match status" value="1"/>
</dbReference>
<dbReference type="Proteomes" id="UP001219525">
    <property type="component" value="Unassembled WGS sequence"/>
</dbReference>
<evidence type="ECO:0000313" key="6">
    <source>
        <dbReference type="Proteomes" id="UP001219525"/>
    </source>
</evidence>
<name>A0AAD6YMY8_9AGAR</name>
<evidence type="ECO:0000259" key="4">
    <source>
        <dbReference type="PROSITE" id="PS50181"/>
    </source>
</evidence>
<protein>
    <recommendedName>
        <fullName evidence="4">F-box domain-containing protein</fullName>
    </recommendedName>
</protein>
<dbReference type="Pfam" id="PF19270">
    <property type="entry name" value="FBO_C"/>
    <property type="match status" value="1"/>
</dbReference>
<dbReference type="Pfam" id="PF12937">
    <property type="entry name" value="F-box-like"/>
    <property type="match status" value="1"/>
</dbReference>
<dbReference type="InterPro" id="IPR045464">
    <property type="entry name" value="Hrt3/FBXO9_C"/>
</dbReference>
<dbReference type="SUPFAM" id="SSF81383">
    <property type="entry name" value="F-box domain"/>
    <property type="match status" value="1"/>
</dbReference>
<dbReference type="InterPro" id="IPR011990">
    <property type="entry name" value="TPR-like_helical_dom_sf"/>
</dbReference>
<dbReference type="InterPro" id="IPR019734">
    <property type="entry name" value="TPR_rpt"/>
</dbReference>
<dbReference type="PROSITE" id="PS50181">
    <property type="entry name" value="FBOX"/>
    <property type="match status" value="1"/>
</dbReference>
<feature type="compositionally biased region" description="Polar residues" evidence="3">
    <location>
        <begin position="68"/>
        <end position="82"/>
    </location>
</feature>
<dbReference type="Gene3D" id="1.25.40.10">
    <property type="entry name" value="Tetratricopeptide repeat domain"/>
    <property type="match status" value="1"/>
</dbReference>
<keyword evidence="6" id="KW-1185">Reference proteome</keyword>
<keyword evidence="2" id="KW-0802">TPR repeat</keyword>
<organism evidence="5 6">
    <name type="scientific">Mycena pura</name>
    <dbReference type="NCBI Taxonomy" id="153505"/>
    <lineage>
        <taxon>Eukaryota</taxon>
        <taxon>Fungi</taxon>
        <taxon>Dikarya</taxon>
        <taxon>Basidiomycota</taxon>
        <taxon>Agaricomycotina</taxon>
        <taxon>Agaricomycetes</taxon>
        <taxon>Agaricomycetidae</taxon>
        <taxon>Agaricales</taxon>
        <taxon>Marasmiineae</taxon>
        <taxon>Mycenaceae</taxon>
        <taxon>Mycena</taxon>
    </lineage>
</organism>
<dbReference type="GO" id="GO:0019005">
    <property type="term" value="C:SCF ubiquitin ligase complex"/>
    <property type="evidence" value="ECO:0007669"/>
    <property type="project" value="TreeGrafter"/>
</dbReference>
<feature type="region of interest" description="Disordered" evidence="3">
    <location>
        <begin position="29"/>
        <end position="82"/>
    </location>
</feature>
<gene>
    <name evidence="5" type="ORF">GGX14DRAFT_648845</name>
</gene>
<accession>A0AAD6YMY8</accession>
<evidence type="ECO:0000256" key="1">
    <source>
        <dbReference type="ARBA" id="ARBA00022786"/>
    </source>
</evidence>
<evidence type="ECO:0000313" key="5">
    <source>
        <dbReference type="EMBL" id="KAJ7224177.1"/>
    </source>
</evidence>
<dbReference type="AlphaFoldDB" id="A0AAD6YMY8"/>
<proteinExistence type="predicted"/>
<dbReference type="SMART" id="SM00028">
    <property type="entry name" value="TPR"/>
    <property type="match status" value="1"/>
</dbReference>
<keyword evidence="1" id="KW-0833">Ubl conjugation pathway</keyword>
<evidence type="ECO:0000256" key="2">
    <source>
        <dbReference type="PROSITE-ProRule" id="PRU00339"/>
    </source>
</evidence>
<dbReference type="InterPro" id="IPR001810">
    <property type="entry name" value="F-box_dom"/>
</dbReference>
<dbReference type="PANTHER" id="PTHR12874:SF9">
    <property type="entry name" value="F-BOX ONLY PROTEIN 48"/>
    <property type="match status" value="1"/>
</dbReference>